<dbReference type="GeneID" id="87959920"/>
<sequence length="336" mass="36749">MDNQKSRLPRAPSNPAIRPPSSISRLPAPVRLIKQSSLSRPPSLPLRSTRQPVLSKNGSSVIPSTPAVPSRFSQRTLLPSRSTLALSNPTLPSPVRLRTNPAIPLAPKRTISLASKTTTSGRSKPTPSLECEKQQSQHMSQSGSSTDLNNSKAIHVFEPGTKAAYRSQLFGLHSKNRTAFRPKTGFLGLGSPSRSTRLPATPTSHKRFEDIISTPTLPKTESNRWNCIDPDEQIKDLELSFAEDESTDISFVEPLNFGFATSRFASDQASIDPNTDVEVLDRSEIYIDHGQGARRIEAQGVKDTWEQVAGVGEGDLVEIRTMLGLVKTLMHEINGE</sequence>
<gene>
    <name evidence="2" type="ORF">IL334_007790</name>
</gene>
<evidence type="ECO:0000313" key="2">
    <source>
        <dbReference type="EMBL" id="WRT70791.1"/>
    </source>
</evidence>
<evidence type="ECO:0000256" key="1">
    <source>
        <dbReference type="SAM" id="MobiDB-lite"/>
    </source>
</evidence>
<feature type="compositionally biased region" description="Low complexity" evidence="1">
    <location>
        <begin position="36"/>
        <end position="50"/>
    </location>
</feature>
<feature type="compositionally biased region" description="Polar residues" evidence="1">
    <location>
        <begin position="112"/>
        <end position="126"/>
    </location>
</feature>
<evidence type="ECO:0000313" key="3">
    <source>
        <dbReference type="Proteomes" id="UP001329825"/>
    </source>
</evidence>
<feature type="compositionally biased region" description="Polar residues" evidence="1">
    <location>
        <begin position="71"/>
        <end position="90"/>
    </location>
</feature>
<name>A0ABZ1DCS0_9TREE</name>
<feature type="region of interest" description="Disordered" evidence="1">
    <location>
        <begin position="183"/>
        <end position="204"/>
    </location>
</feature>
<keyword evidence="3" id="KW-1185">Reference proteome</keyword>
<feature type="compositionally biased region" description="Low complexity" evidence="1">
    <location>
        <begin position="136"/>
        <end position="145"/>
    </location>
</feature>
<proteinExistence type="predicted"/>
<organism evidence="2 3">
    <name type="scientific">Kwoniella shivajii</name>
    <dbReference type="NCBI Taxonomy" id="564305"/>
    <lineage>
        <taxon>Eukaryota</taxon>
        <taxon>Fungi</taxon>
        <taxon>Dikarya</taxon>
        <taxon>Basidiomycota</taxon>
        <taxon>Agaricomycotina</taxon>
        <taxon>Tremellomycetes</taxon>
        <taxon>Tremellales</taxon>
        <taxon>Cryptococcaceae</taxon>
        <taxon>Kwoniella</taxon>
    </lineage>
</organism>
<dbReference type="RefSeq" id="XP_062795530.1">
    <property type="nucleotide sequence ID" value="XM_062939479.1"/>
</dbReference>
<feature type="compositionally biased region" description="Polar residues" evidence="1">
    <location>
        <begin position="192"/>
        <end position="203"/>
    </location>
</feature>
<feature type="region of interest" description="Disordered" evidence="1">
    <location>
        <begin position="1"/>
        <end position="149"/>
    </location>
</feature>
<accession>A0ABZ1DCS0</accession>
<protein>
    <submittedName>
        <fullName evidence="2">Uncharacterized protein</fullName>
    </submittedName>
</protein>
<dbReference type="EMBL" id="CP141891">
    <property type="protein sequence ID" value="WRT70791.1"/>
    <property type="molecule type" value="Genomic_DNA"/>
</dbReference>
<reference evidence="2 3" key="1">
    <citation type="submission" date="2024-01" db="EMBL/GenBank/DDBJ databases">
        <title>Comparative genomics of Cryptococcus and Kwoniella reveals pathogenesis evolution and contrasting modes of karyotype evolution via chromosome fusion or intercentromeric recombination.</title>
        <authorList>
            <person name="Coelho M.A."/>
            <person name="David-Palma M."/>
            <person name="Shea T."/>
            <person name="Bowers K."/>
            <person name="McGinley-Smith S."/>
            <person name="Mohammad A.W."/>
            <person name="Gnirke A."/>
            <person name="Yurkov A.M."/>
            <person name="Nowrousian M."/>
            <person name="Sun S."/>
            <person name="Cuomo C.A."/>
            <person name="Heitman J."/>
        </authorList>
    </citation>
    <scope>NUCLEOTIDE SEQUENCE [LARGE SCALE GENOMIC DNA]</scope>
    <source>
        <strain evidence="2">CBS 11374</strain>
    </source>
</reference>
<feature type="compositionally biased region" description="Polar residues" evidence="1">
    <location>
        <begin position="51"/>
        <end position="63"/>
    </location>
</feature>
<dbReference type="Proteomes" id="UP001329825">
    <property type="component" value="Chromosome 11"/>
</dbReference>